<dbReference type="OrthoDB" id="489287at2"/>
<reference evidence="2 3" key="1">
    <citation type="submission" date="2016-11" db="EMBL/GenBank/DDBJ databases">
        <authorList>
            <person name="Jaros S."/>
            <person name="Januszkiewicz K."/>
            <person name="Wedrychowicz H."/>
        </authorList>
    </citation>
    <scope>NUCLEOTIDE SEQUENCE [LARGE SCALE GENOMIC DNA]</scope>
    <source>
        <strain evidence="2 3">DSM 27063</strain>
    </source>
</reference>
<sequence>MNLPISKELPIEKLAACFNSTSATYKFYWLLSVLQELEYGNVKILKINIFARMISTAWYTVNYFNVSFGKQDLIQANTRLIKEMENIPVDKPQQFVYSQIINSQNPQTKKLLWHFNKYVPHRFLSPWFIGKNEKYIYAASQSFNNKCLYALHEDYIEINEKWKDYLITNSKILKDFCYWNLSLFLQARNPSVPDIPNKLIKPPSNRQLSKQRNNYWNIVFQELGTIKCIYTGKDLTSENYEVEHFIPHSFVSHNLIWNLLPADPSFNSTKSNKLPSLERYFVPFFEIQKTAVEIINKKDPRNIFLQDYLVILPDIENSFTEVRFKEAFQPLITIASNNGFEFME</sequence>
<accession>A0A1M6BF71</accession>
<evidence type="ECO:0000313" key="3">
    <source>
        <dbReference type="Proteomes" id="UP000184050"/>
    </source>
</evidence>
<dbReference type="CDD" id="cd00085">
    <property type="entry name" value="HNHc"/>
    <property type="match status" value="1"/>
</dbReference>
<organism evidence="2 3">
    <name type="scientific">Tangfeifania diversioriginum</name>
    <dbReference type="NCBI Taxonomy" id="1168035"/>
    <lineage>
        <taxon>Bacteria</taxon>
        <taxon>Pseudomonadati</taxon>
        <taxon>Bacteroidota</taxon>
        <taxon>Bacteroidia</taxon>
        <taxon>Marinilabiliales</taxon>
        <taxon>Prolixibacteraceae</taxon>
        <taxon>Tangfeifania</taxon>
    </lineage>
</organism>
<evidence type="ECO:0000259" key="1">
    <source>
        <dbReference type="Pfam" id="PF13395"/>
    </source>
</evidence>
<gene>
    <name evidence="2" type="ORF">SAMN05444280_102199</name>
</gene>
<keyword evidence="2" id="KW-0378">Hydrolase</keyword>
<dbReference type="Proteomes" id="UP000184050">
    <property type="component" value="Unassembled WGS sequence"/>
</dbReference>
<feature type="domain" description="HNH nuclease" evidence="1">
    <location>
        <begin position="228"/>
        <end position="275"/>
    </location>
</feature>
<keyword evidence="3" id="KW-1185">Reference proteome</keyword>
<dbReference type="InterPro" id="IPR003615">
    <property type="entry name" value="HNH_nuc"/>
</dbReference>
<dbReference type="GO" id="GO:0004519">
    <property type="term" value="F:endonuclease activity"/>
    <property type="evidence" value="ECO:0007669"/>
    <property type="project" value="UniProtKB-KW"/>
</dbReference>
<name>A0A1M6BF71_9BACT</name>
<dbReference type="AlphaFoldDB" id="A0A1M6BF71"/>
<evidence type="ECO:0000313" key="2">
    <source>
        <dbReference type="EMBL" id="SHI47390.1"/>
    </source>
</evidence>
<keyword evidence="2" id="KW-0540">Nuclease</keyword>
<dbReference type="STRING" id="1168035.SAMN05444280_102199"/>
<dbReference type="RefSeq" id="WP_073164893.1">
    <property type="nucleotide sequence ID" value="NZ_FQZE01000002.1"/>
</dbReference>
<proteinExistence type="predicted"/>
<dbReference type="Gene3D" id="1.10.30.50">
    <property type="match status" value="1"/>
</dbReference>
<keyword evidence="2" id="KW-0255">Endonuclease</keyword>
<protein>
    <submittedName>
        <fullName evidence="2">HNH endonuclease</fullName>
    </submittedName>
</protein>
<dbReference type="EMBL" id="FQZE01000002">
    <property type="protein sequence ID" value="SHI47390.1"/>
    <property type="molecule type" value="Genomic_DNA"/>
</dbReference>
<dbReference type="Pfam" id="PF13395">
    <property type="entry name" value="HNH_4"/>
    <property type="match status" value="1"/>
</dbReference>